<evidence type="ECO:0000256" key="1">
    <source>
        <dbReference type="SAM" id="MobiDB-lite"/>
    </source>
</evidence>
<evidence type="ECO:0000313" key="3">
    <source>
        <dbReference type="Proteomes" id="UP001497382"/>
    </source>
</evidence>
<gene>
    <name evidence="2" type="ORF">LARSCL_LOCUS11205</name>
</gene>
<feature type="compositionally biased region" description="Polar residues" evidence="1">
    <location>
        <begin position="358"/>
        <end position="369"/>
    </location>
</feature>
<keyword evidence="3" id="KW-1185">Reference proteome</keyword>
<evidence type="ECO:0000313" key="2">
    <source>
        <dbReference type="EMBL" id="CAL1280819.1"/>
    </source>
</evidence>
<reference evidence="2 3" key="1">
    <citation type="submission" date="2024-04" db="EMBL/GenBank/DDBJ databases">
        <authorList>
            <person name="Rising A."/>
            <person name="Reimegard J."/>
            <person name="Sonavane S."/>
            <person name="Akerstrom W."/>
            <person name="Nylinder S."/>
            <person name="Hedman E."/>
            <person name="Kallberg Y."/>
        </authorList>
    </citation>
    <scope>NUCLEOTIDE SEQUENCE [LARGE SCALE GENOMIC DNA]</scope>
</reference>
<proteinExistence type="predicted"/>
<organism evidence="2 3">
    <name type="scientific">Larinioides sclopetarius</name>
    <dbReference type="NCBI Taxonomy" id="280406"/>
    <lineage>
        <taxon>Eukaryota</taxon>
        <taxon>Metazoa</taxon>
        <taxon>Ecdysozoa</taxon>
        <taxon>Arthropoda</taxon>
        <taxon>Chelicerata</taxon>
        <taxon>Arachnida</taxon>
        <taxon>Araneae</taxon>
        <taxon>Araneomorphae</taxon>
        <taxon>Entelegynae</taxon>
        <taxon>Araneoidea</taxon>
        <taxon>Araneidae</taxon>
        <taxon>Larinioides</taxon>
    </lineage>
</organism>
<comment type="caution">
    <text evidence="2">The sequence shown here is derived from an EMBL/GenBank/DDBJ whole genome shotgun (WGS) entry which is preliminary data.</text>
</comment>
<dbReference type="Proteomes" id="UP001497382">
    <property type="component" value="Unassembled WGS sequence"/>
</dbReference>
<feature type="compositionally biased region" description="Polar residues" evidence="1">
    <location>
        <begin position="438"/>
        <end position="458"/>
    </location>
</feature>
<sequence length="622" mass="69904">MQQEDDHESQDSFYFIQEKYWIIYTNCFQFLNDSSRHRDNAIQWLKDLIQSMLVRSEEIGETAAEADDLFLQHIRFQEAGKLTEIADGLRKRLEMSKVWSSSGNSLHVQLEETSREFWKIFRGIAQRLDMCQSFYRNTKKLLRRLEELVKCIESKLKVFGEIRRDFVIQIFRRSWIKIHYRHKECQEIGNRLLVSLAKPLTDYHRIDLISNSAAIKIEQTMSHTDKTVQQVQSAYFNEEAPSATESASEYVSARSPETWRSTSISGVEDWCSIGSEGTTLDDFKSLDDDLAEEYCSDDNVEELPFNDQPGVAETATSTARRGSGTKEYTAVSGVQDSRGKKFTSQIQPGAEREKADVQSGTQATPSSAFYSGPPKAGPFAEKAPKGSSVKDSIVAVSPKSSVCFEPPKYSTIISKTQTEDVKTEIKKSYEIKTQIKSGGTSETFTSYKSEDTPSGQSDSKAEKVHKIEIADDVQRAYPKVSVTDDFPKSSAFGSSKAELFSELEGLKTKCFKEPSESTPSSGIKSENVSYGISSFSDGQPSSVEGGRTKTDVSKVLYSKEVTESHSFTSISFQQQSFGATRSEKWQSVIPQVEQSLKSIEAPPEMDVISQKFKKLEEEMKTV</sequence>
<name>A0AAV2ACR4_9ARAC</name>
<accession>A0AAV2ACR4</accession>
<dbReference type="EMBL" id="CAXIEN010000136">
    <property type="protein sequence ID" value="CAL1280819.1"/>
    <property type="molecule type" value="Genomic_DNA"/>
</dbReference>
<protein>
    <submittedName>
        <fullName evidence="2">Uncharacterized protein</fullName>
    </submittedName>
</protein>
<feature type="region of interest" description="Disordered" evidence="1">
    <location>
        <begin position="300"/>
        <end position="388"/>
    </location>
</feature>
<feature type="region of interest" description="Disordered" evidence="1">
    <location>
        <begin position="511"/>
        <end position="548"/>
    </location>
</feature>
<feature type="compositionally biased region" description="Polar residues" evidence="1">
    <location>
        <begin position="516"/>
        <end position="542"/>
    </location>
</feature>
<dbReference type="AlphaFoldDB" id="A0AAV2ACR4"/>
<feature type="region of interest" description="Disordered" evidence="1">
    <location>
        <begin position="438"/>
        <end position="463"/>
    </location>
</feature>